<protein>
    <submittedName>
        <fullName evidence="1">Uncharacterized protein</fullName>
    </submittedName>
</protein>
<sequence>MAILVMSLMECFNLPPFSLIIHVGFTYVINQISSCAGVLQFSYRLNLLPVEPFLPLQLSYNFFLHLPSAEAFGINHDFSSCTVISLIIAFSLQTMGFEVKTQGSRSTQSKTLLTLMGQHIEKTCRRPD</sequence>
<gene>
    <name evidence="1" type="ORF">NPIL_380271</name>
</gene>
<reference evidence="1" key="1">
    <citation type="submission" date="2020-08" db="EMBL/GenBank/DDBJ databases">
        <title>Multicomponent nature underlies the extraordinary mechanical properties of spider dragline silk.</title>
        <authorList>
            <person name="Kono N."/>
            <person name="Nakamura H."/>
            <person name="Mori M."/>
            <person name="Yoshida Y."/>
            <person name="Ohtoshi R."/>
            <person name="Malay A.D."/>
            <person name="Moran D.A.P."/>
            <person name="Tomita M."/>
            <person name="Numata K."/>
            <person name="Arakawa K."/>
        </authorList>
    </citation>
    <scope>NUCLEOTIDE SEQUENCE</scope>
</reference>
<keyword evidence="2" id="KW-1185">Reference proteome</keyword>
<dbReference type="EMBL" id="BMAW01082899">
    <property type="protein sequence ID" value="GFU31189.1"/>
    <property type="molecule type" value="Genomic_DNA"/>
</dbReference>
<organism evidence="1 2">
    <name type="scientific">Nephila pilipes</name>
    <name type="common">Giant wood spider</name>
    <name type="synonym">Nephila maculata</name>
    <dbReference type="NCBI Taxonomy" id="299642"/>
    <lineage>
        <taxon>Eukaryota</taxon>
        <taxon>Metazoa</taxon>
        <taxon>Ecdysozoa</taxon>
        <taxon>Arthropoda</taxon>
        <taxon>Chelicerata</taxon>
        <taxon>Arachnida</taxon>
        <taxon>Araneae</taxon>
        <taxon>Araneomorphae</taxon>
        <taxon>Entelegynae</taxon>
        <taxon>Araneoidea</taxon>
        <taxon>Nephilidae</taxon>
        <taxon>Nephila</taxon>
    </lineage>
</organism>
<dbReference type="Proteomes" id="UP000887013">
    <property type="component" value="Unassembled WGS sequence"/>
</dbReference>
<evidence type="ECO:0000313" key="2">
    <source>
        <dbReference type="Proteomes" id="UP000887013"/>
    </source>
</evidence>
<comment type="caution">
    <text evidence="1">The sequence shown here is derived from an EMBL/GenBank/DDBJ whole genome shotgun (WGS) entry which is preliminary data.</text>
</comment>
<evidence type="ECO:0000313" key="1">
    <source>
        <dbReference type="EMBL" id="GFU31189.1"/>
    </source>
</evidence>
<accession>A0A8X6QQ69</accession>
<dbReference type="AlphaFoldDB" id="A0A8X6QQ69"/>
<proteinExistence type="predicted"/>
<name>A0A8X6QQ69_NEPPI</name>